<evidence type="ECO:0000313" key="2">
    <source>
        <dbReference type="EMBL" id="CDN30988.1"/>
    </source>
</evidence>
<evidence type="ECO:0000256" key="1">
    <source>
        <dbReference type="SAM" id="SignalP"/>
    </source>
</evidence>
<sequence>MKINYKIFVSCLFILLSIAAHAQQDEEQEQQQARLDAYRDLLSQTTDFSLSFLRYRPRGYADFLNPLIFEGIPIENWQDGYAEWSIISGLKDFNSMRDSRRLSGGITNRNYRYRAALEFDHHPHKGFGFAIQALRRWGESPHIQGVATNSYALGAQLSVQGDYGNLSLSLFYAPSARTTQRASTAEAYEILGNNLYNSGWGRQGNRVRSSRHRLTNVPFAVLNYKFARSRFTLNANVSAQYGTTSYSTLNWQNAPNPYPDYYRYMPSFEDDESMRDLVREAWQRDERVSQIFYQNLYDINGYQGRASYITERRVRDLQNFRAAIDFSIGWFRASANATYARNCNYKTVEDLMGGDHWLDIDAFVEQDDHFKEQSQSNIRNPNFHAQVGDTFGYDYAMTMIRSGGSLGFATQEANYWVGGKFDIERVIYQREGFFEKENFAGSQSFGLSPSVINYDYRGELTAGYRLGGRFSAQANLQYLSLSSAPSALFLSPSFRNATVPQSTNREIITGEITGEYRIEQTKVRGTLYYTSIRNNSQIINLYDDNIYQYTHYWLREIGERYFGLEIASEFPIAQSINLGLVALLGDNRYTANPRATQWHETTGELLRTDECAYYENLHISGSPQTIGVASLSYSPRGFIAQISANFFDNSYISITPLRRTARSQMGIAGTTQEKLSAAMTLDCFLGKTIYLAKGQSIGIYLSIANLLNRKDIRVSGYESYRTVNTAAGDSRYYYALGINGNLTITYRL</sequence>
<protein>
    <recommendedName>
        <fullName evidence="4">TonB-dependent receptor</fullName>
    </recommendedName>
</protein>
<accession>A0A060RB27</accession>
<gene>
    <name evidence="2" type="ORF">BN938_0888</name>
</gene>
<keyword evidence="1" id="KW-0732">Signal</keyword>
<dbReference type="SUPFAM" id="SSF56935">
    <property type="entry name" value="Porins"/>
    <property type="match status" value="1"/>
</dbReference>
<feature type="signal peptide" evidence="1">
    <location>
        <begin position="1"/>
        <end position="22"/>
    </location>
</feature>
<evidence type="ECO:0008006" key="4">
    <source>
        <dbReference type="Google" id="ProtNLM"/>
    </source>
</evidence>
<proteinExistence type="predicted"/>
<dbReference type="KEGG" id="rbc:BN938_0888"/>
<evidence type="ECO:0000313" key="3">
    <source>
        <dbReference type="Proteomes" id="UP000027616"/>
    </source>
</evidence>
<dbReference type="AlphaFoldDB" id="A0A060RB27"/>
<dbReference type="EMBL" id="HG934468">
    <property type="protein sequence ID" value="CDN30988.1"/>
    <property type="molecule type" value="Genomic_DNA"/>
</dbReference>
<dbReference type="HOGENOM" id="CLU_316392_0_0_10"/>
<dbReference type="eggNOG" id="COG1629">
    <property type="taxonomic scope" value="Bacteria"/>
</dbReference>
<name>A0A060RB27_9BACT</name>
<organism evidence="2 3">
    <name type="scientific">Mucinivorans hirudinis</name>
    <dbReference type="NCBI Taxonomy" id="1433126"/>
    <lineage>
        <taxon>Bacteria</taxon>
        <taxon>Pseudomonadati</taxon>
        <taxon>Bacteroidota</taxon>
        <taxon>Bacteroidia</taxon>
        <taxon>Bacteroidales</taxon>
        <taxon>Rikenellaceae</taxon>
        <taxon>Mucinivorans</taxon>
    </lineage>
</organism>
<dbReference type="STRING" id="1433126.BN938_0888"/>
<dbReference type="Proteomes" id="UP000027616">
    <property type="component" value="Chromosome I"/>
</dbReference>
<feature type="chain" id="PRO_5001586198" description="TonB-dependent receptor" evidence="1">
    <location>
        <begin position="23"/>
        <end position="748"/>
    </location>
</feature>
<keyword evidence="3" id="KW-1185">Reference proteome</keyword>
<reference evidence="2 3" key="1">
    <citation type="journal article" date="2015" name="Genome Announc.">
        <title>Complete Genome Sequence of the Novel Leech Symbiont Mucinivorans hirudinis M3T.</title>
        <authorList>
            <person name="Nelson M.C."/>
            <person name="Bomar L."/>
            <person name="Graf J."/>
        </authorList>
    </citation>
    <scope>NUCLEOTIDE SEQUENCE [LARGE SCALE GENOMIC DNA]</scope>
    <source>
        <strain evidence="3">M3</strain>
    </source>
</reference>